<evidence type="ECO:0000256" key="2">
    <source>
        <dbReference type="RuleBase" id="RU003749"/>
    </source>
</evidence>
<feature type="domain" description="STAS" evidence="3">
    <location>
        <begin position="25"/>
        <end position="132"/>
    </location>
</feature>
<protein>
    <recommendedName>
        <fullName evidence="2">Anti-sigma factor antagonist</fullName>
    </recommendedName>
</protein>
<name>A0A1H9K3V9_9PSEU</name>
<evidence type="ECO:0000256" key="1">
    <source>
        <dbReference type="ARBA" id="ARBA00009013"/>
    </source>
</evidence>
<dbReference type="CDD" id="cd07043">
    <property type="entry name" value="STAS_anti-anti-sigma_factors"/>
    <property type="match status" value="1"/>
</dbReference>
<dbReference type="PANTHER" id="PTHR33495">
    <property type="entry name" value="ANTI-SIGMA FACTOR ANTAGONIST TM_1081-RELATED-RELATED"/>
    <property type="match status" value="1"/>
</dbReference>
<evidence type="ECO:0000313" key="4">
    <source>
        <dbReference type="EMBL" id="SEQ93906.1"/>
    </source>
</evidence>
<dbReference type="InterPro" id="IPR036513">
    <property type="entry name" value="STAS_dom_sf"/>
</dbReference>
<reference evidence="5" key="1">
    <citation type="submission" date="2016-10" db="EMBL/GenBank/DDBJ databases">
        <authorList>
            <person name="Varghese N."/>
            <person name="Submissions S."/>
        </authorList>
    </citation>
    <scope>NUCLEOTIDE SEQUENCE [LARGE SCALE GENOMIC DNA]</scope>
    <source>
        <strain evidence="5">CGMCC 4.578</strain>
    </source>
</reference>
<dbReference type="PANTHER" id="PTHR33495:SF2">
    <property type="entry name" value="ANTI-SIGMA FACTOR ANTAGONIST TM_1081-RELATED"/>
    <property type="match status" value="1"/>
</dbReference>
<proteinExistence type="inferred from homology"/>
<evidence type="ECO:0000259" key="3">
    <source>
        <dbReference type="PROSITE" id="PS50801"/>
    </source>
</evidence>
<dbReference type="Gene3D" id="3.30.750.24">
    <property type="entry name" value="STAS domain"/>
    <property type="match status" value="1"/>
</dbReference>
<dbReference type="InterPro" id="IPR003658">
    <property type="entry name" value="Anti-sigma_ant"/>
</dbReference>
<dbReference type="EMBL" id="FOFT01000003">
    <property type="protein sequence ID" value="SEQ93906.1"/>
    <property type="molecule type" value="Genomic_DNA"/>
</dbReference>
<organism evidence="4 5">
    <name type="scientific">Lentzea flaviverrucosa</name>
    <dbReference type="NCBI Taxonomy" id="200379"/>
    <lineage>
        <taxon>Bacteria</taxon>
        <taxon>Bacillati</taxon>
        <taxon>Actinomycetota</taxon>
        <taxon>Actinomycetes</taxon>
        <taxon>Pseudonocardiales</taxon>
        <taxon>Pseudonocardiaceae</taxon>
        <taxon>Lentzea</taxon>
    </lineage>
</organism>
<dbReference type="Pfam" id="PF13466">
    <property type="entry name" value="STAS_2"/>
    <property type="match status" value="1"/>
</dbReference>
<accession>A0A1H9K3V9</accession>
<dbReference type="AlphaFoldDB" id="A0A1H9K3V9"/>
<dbReference type="InterPro" id="IPR058548">
    <property type="entry name" value="MlaB-like_STAS"/>
</dbReference>
<keyword evidence="5" id="KW-1185">Reference proteome</keyword>
<comment type="similarity">
    <text evidence="1 2">Belongs to the anti-sigma-factor antagonist family.</text>
</comment>
<dbReference type="GO" id="GO:0043856">
    <property type="term" value="F:anti-sigma factor antagonist activity"/>
    <property type="evidence" value="ECO:0007669"/>
    <property type="project" value="InterPro"/>
</dbReference>
<gene>
    <name evidence="4" type="ORF">SAMN05216195_103471</name>
</gene>
<dbReference type="PROSITE" id="PS50801">
    <property type="entry name" value="STAS"/>
    <property type="match status" value="1"/>
</dbReference>
<sequence>MVERRAARFGSHESGVAKGTATMELNVGSDVQRGWRVLAVAGELDIDTVPLLSARLDEDVTGAHAVLDLAELAFMDSTGLALVLDWHRRLAEAGGQLRIAAAQAPVRRLFELADVAEVLSLHESVDVAVQEAVDSAR</sequence>
<dbReference type="Proteomes" id="UP000199028">
    <property type="component" value="Unassembled WGS sequence"/>
</dbReference>
<dbReference type="SUPFAM" id="SSF52091">
    <property type="entry name" value="SpoIIaa-like"/>
    <property type="match status" value="1"/>
</dbReference>
<evidence type="ECO:0000313" key="5">
    <source>
        <dbReference type="Proteomes" id="UP000199028"/>
    </source>
</evidence>
<dbReference type="InterPro" id="IPR002645">
    <property type="entry name" value="STAS_dom"/>
</dbReference>
<dbReference type="NCBIfam" id="TIGR00377">
    <property type="entry name" value="ant_ant_sig"/>
    <property type="match status" value="1"/>
</dbReference>